<keyword evidence="1" id="KW-1133">Transmembrane helix</keyword>
<sequence length="98" mass="9946">MRMPIPPDVAALVSTLGWWMALASGLALVAGEFRPLLAAARRSLVAAGAWRSGTAGMASRSRRRLIALGVTAAGVAALWALLLTVSSPAAAGPAALLR</sequence>
<keyword evidence="3" id="KW-1185">Reference proteome</keyword>
<dbReference type="Proteomes" id="UP001332192">
    <property type="component" value="Chromosome"/>
</dbReference>
<gene>
    <name evidence="2" type="ORF">U7230_01160</name>
</gene>
<evidence type="ECO:0000313" key="3">
    <source>
        <dbReference type="Proteomes" id="UP001332192"/>
    </source>
</evidence>
<keyword evidence="1" id="KW-0812">Transmembrane</keyword>
<protein>
    <submittedName>
        <fullName evidence="2">Uncharacterized protein</fullName>
    </submittedName>
</protein>
<accession>A0ABZ1BYI4</accession>
<name>A0ABZ1BYI4_9FIRM</name>
<reference evidence="2 3" key="1">
    <citation type="journal article" date="2024" name="Front. Microbiol.">
        <title>Novel thermophilic genera Geochorda gen. nov. and Carboxydochorda gen. nov. from the deep terrestrial subsurface reveal the ecophysiological diversity in the class Limnochordia.</title>
        <authorList>
            <person name="Karnachuk O.V."/>
            <person name="Lukina A.P."/>
            <person name="Avakyan M.R."/>
            <person name="Kadnikov V.V."/>
            <person name="Begmatov S."/>
            <person name="Beletsky A.V."/>
            <person name="Vlasova K.G."/>
            <person name="Novikov A.A."/>
            <person name="Shcherbakova V.A."/>
            <person name="Mardanov A.V."/>
            <person name="Ravin N.V."/>
        </authorList>
    </citation>
    <scope>NUCLEOTIDE SEQUENCE [LARGE SCALE GENOMIC DNA]</scope>
    <source>
        <strain evidence="2 3">L945</strain>
    </source>
</reference>
<dbReference type="RefSeq" id="WP_324716928.1">
    <property type="nucleotide sequence ID" value="NZ_CP141615.1"/>
</dbReference>
<evidence type="ECO:0000256" key="1">
    <source>
        <dbReference type="SAM" id="Phobius"/>
    </source>
</evidence>
<feature type="transmembrane region" description="Helical" evidence="1">
    <location>
        <begin position="65"/>
        <end position="85"/>
    </location>
</feature>
<organism evidence="2 3">
    <name type="scientific">Carboxydichorda subterranea</name>
    <dbReference type="NCBI Taxonomy" id="3109565"/>
    <lineage>
        <taxon>Bacteria</taxon>
        <taxon>Bacillati</taxon>
        <taxon>Bacillota</taxon>
        <taxon>Limnochordia</taxon>
        <taxon>Limnochordales</taxon>
        <taxon>Geochordaceae</taxon>
        <taxon>Carboxydichorda</taxon>
    </lineage>
</organism>
<proteinExistence type="predicted"/>
<dbReference type="EMBL" id="CP141615">
    <property type="protein sequence ID" value="WRP17658.1"/>
    <property type="molecule type" value="Genomic_DNA"/>
</dbReference>
<feature type="transmembrane region" description="Helical" evidence="1">
    <location>
        <begin position="12"/>
        <end position="33"/>
    </location>
</feature>
<keyword evidence="1" id="KW-0472">Membrane</keyword>
<evidence type="ECO:0000313" key="2">
    <source>
        <dbReference type="EMBL" id="WRP17658.1"/>
    </source>
</evidence>